<dbReference type="EMBL" id="JBFXLR010000007">
    <property type="protein sequence ID" value="KAL2856850.1"/>
    <property type="molecule type" value="Genomic_DNA"/>
</dbReference>
<comment type="caution">
    <text evidence="1">The sequence shown here is derived from an EMBL/GenBank/DDBJ whole genome shotgun (WGS) entry which is preliminary data.</text>
</comment>
<dbReference type="RefSeq" id="XP_070902714.1">
    <property type="nucleotide sequence ID" value="XM_071044682.1"/>
</dbReference>
<accession>A0ABR4KX40</accession>
<evidence type="ECO:0000313" key="1">
    <source>
        <dbReference type="EMBL" id="KAL2856850.1"/>
    </source>
</evidence>
<proteinExistence type="predicted"/>
<name>A0ABR4KX40_9EURO</name>
<gene>
    <name evidence="1" type="ORF">BJX68DRAFT_263384</name>
</gene>
<dbReference type="Proteomes" id="UP001610444">
    <property type="component" value="Unassembled WGS sequence"/>
</dbReference>
<reference evidence="1 2" key="1">
    <citation type="submission" date="2024-07" db="EMBL/GenBank/DDBJ databases">
        <title>Section-level genome sequencing and comparative genomics of Aspergillus sections Usti and Cavernicolus.</title>
        <authorList>
            <consortium name="Lawrence Berkeley National Laboratory"/>
            <person name="Nybo J.L."/>
            <person name="Vesth T.C."/>
            <person name="Theobald S."/>
            <person name="Frisvad J.C."/>
            <person name="Larsen T.O."/>
            <person name="Kjaerboelling I."/>
            <person name="Rothschild-Mancinelli K."/>
            <person name="Lyhne E.K."/>
            <person name="Kogle M.E."/>
            <person name="Barry K."/>
            <person name="Clum A."/>
            <person name="Na H."/>
            <person name="Ledsgaard L."/>
            <person name="Lin J."/>
            <person name="Lipzen A."/>
            <person name="Kuo A."/>
            <person name="Riley R."/>
            <person name="Mondo S."/>
            <person name="LaButti K."/>
            <person name="Haridas S."/>
            <person name="Pangalinan J."/>
            <person name="Salamov A.A."/>
            <person name="Simmons B.A."/>
            <person name="Magnuson J.K."/>
            <person name="Chen J."/>
            <person name="Drula E."/>
            <person name="Henrissat B."/>
            <person name="Wiebenga A."/>
            <person name="Lubbers R.J."/>
            <person name="Gomes A.C."/>
            <person name="Macurrencykelacurrency M.R."/>
            <person name="Stajich J."/>
            <person name="Grigoriev I.V."/>
            <person name="Mortensen U.H."/>
            <person name="De vries R.P."/>
            <person name="Baker S.E."/>
            <person name="Andersen M.R."/>
        </authorList>
    </citation>
    <scope>NUCLEOTIDE SEQUENCE [LARGE SCALE GENOMIC DNA]</scope>
    <source>
        <strain evidence="1 2">CBS 756.74</strain>
    </source>
</reference>
<evidence type="ECO:0000313" key="2">
    <source>
        <dbReference type="Proteomes" id="UP001610444"/>
    </source>
</evidence>
<sequence length="197" mass="22548">MMWRYAQPAATGMTNGIVMPYTIRLMKSLGLIDFDLKSPQNGVALCGQCHIRYDDWSNPTVTLYPFNLEYFILFELRDRKRRRQVGGMRRVPTAEQYAQQSGLYERMAFEQQSMRAFVPYPPAAWHRAPVAALRRAIQAALFPTGSFITYSDEKRLSLVNILYYGREEEALEALADSQGWYSPGEDGDSLLGELLDD</sequence>
<protein>
    <submittedName>
        <fullName evidence="1">Uncharacterized protein</fullName>
    </submittedName>
</protein>
<keyword evidence="2" id="KW-1185">Reference proteome</keyword>
<organism evidence="1 2">
    <name type="scientific">Aspergillus pseudodeflectus</name>
    <dbReference type="NCBI Taxonomy" id="176178"/>
    <lineage>
        <taxon>Eukaryota</taxon>
        <taxon>Fungi</taxon>
        <taxon>Dikarya</taxon>
        <taxon>Ascomycota</taxon>
        <taxon>Pezizomycotina</taxon>
        <taxon>Eurotiomycetes</taxon>
        <taxon>Eurotiomycetidae</taxon>
        <taxon>Eurotiales</taxon>
        <taxon>Aspergillaceae</taxon>
        <taxon>Aspergillus</taxon>
        <taxon>Aspergillus subgen. Nidulantes</taxon>
    </lineage>
</organism>
<dbReference type="GeneID" id="98159846"/>